<dbReference type="InterPro" id="IPR036291">
    <property type="entry name" value="NAD(P)-bd_dom_sf"/>
</dbReference>
<dbReference type="Pfam" id="PF00056">
    <property type="entry name" value="Ldh_1_N"/>
    <property type="match status" value="1"/>
</dbReference>
<dbReference type="PROSITE" id="PS51322">
    <property type="entry name" value="UEV"/>
    <property type="match status" value="1"/>
</dbReference>
<feature type="domain" description="UEV" evidence="2">
    <location>
        <begin position="1"/>
        <end position="92"/>
    </location>
</feature>
<dbReference type="GO" id="GO:0015031">
    <property type="term" value="P:protein transport"/>
    <property type="evidence" value="ECO:0007669"/>
    <property type="project" value="InterPro"/>
</dbReference>
<keyword evidence="4" id="KW-1185">Reference proteome</keyword>
<evidence type="ECO:0000313" key="3">
    <source>
        <dbReference type="Ensembl" id="ENSNBRP00000000581.1"/>
    </source>
</evidence>
<dbReference type="Ensembl" id="ENSNBRT00000000623.1">
    <property type="protein sequence ID" value="ENSNBRP00000000581.1"/>
    <property type="gene ID" value="ENSNBRG00000000475.1"/>
</dbReference>
<dbReference type="SUPFAM" id="SSF51735">
    <property type="entry name" value="NAD(P)-binding Rossmann-fold domains"/>
    <property type="match status" value="1"/>
</dbReference>
<keyword evidence="1" id="KW-0812">Transmembrane</keyword>
<keyword evidence="1" id="KW-1133">Transmembrane helix</keyword>
<dbReference type="CDD" id="cd11685">
    <property type="entry name" value="UEV_TSG101-like"/>
    <property type="match status" value="1"/>
</dbReference>
<dbReference type="PRINTS" id="PR00086">
    <property type="entry name" value="LLDHDRGNASE"/>
</dbReference>
<dbReference type="InterPro" id="IPR016135">
    <property type="entry name" value="UBQ-conjugating_enzyme/RWD"/>
</dbReference>
<dbReference type="InterPro" id="IPR001557">
    <property type="entry name" value="L-lactate/malate_DH"/>
</dbReference>
<dbReference type="InterPro" id="IPR001236">
    <property type="entry name" value="Lactate/malate_DH_N"/>
</dbReference>
<sequence>NFVLIEVSLSKGRSYNFPIQLWLLDSFPFTPPICHLKPTSNMVIREGKHVDAHGRIHLPGLHNWDHPKSSVVGLLNEMVTKFQEDPPLSSKTTTDNKDPHELLAFVSNFRISDGLQMLAIPISLFISGLSCYLLFIQCKVDKLVFIDVAESSTKGGSTDLEIFSLPNVEVSRDISASAGSRVVVVTANAWSSEQSYVTVVQTNVDLYRGIIPNLARLSPSAVMLIASQPVDIMAHVAWRQSGLPPTHVIGAGCNLDSERLSHVMDINLNTHKPAWVIGELSDNK</sequence>
<dbReference type="AlphaFoldDB" id="A0A3Q4FY43"/>
<evidence type="ECO:0000313" key="4">
    <source>
        <dbReference type="Proteomes" id="UP000261580"/>
    </source>
</evidence>
<dbReference type="Gene3D" id="3.40.50.720">
    <property type="entry name" value="NAD(P)-binding Rossmann-like Domain"/>
    <property type="match status" value="1"/>
</dbReference>
<name>A0A3Q4FY43_NEOBR</name>
<dbReference type="GO" id="GO:0004459">
    <property type="term" value="F:L-lactate dehydrogenase (NAD+) activity"/>
    <property type="evidence" value="ECO:0007669"/>
    <property type="project" value="TreeGrafter"/>
</dbReference>
<reference evidence="3" key="1">
    <citation type="submission" date="2025-08" db="UniProtKB">
        <authorList>
            <consortium name="Ensembl"/>
        </authorList>
    </citation>
    <scope>IDENTIFICATION</scope>
</reference>
<dbReference type="PANTHER" id="PTHR43128">
    <property type="entry name" value="L-2-HYDROXYCARBOXYLATE DEHYDROGENASE (NAD(P)(+))"/>
    <property type="match status" value="1"/>
</dbReference>
<proteinExistence type="predicted"/>
<dbReference type="Pfam" id="PF05743">
    <property type="entry name" value="UEV"/>
    <property type="match status" value="1"/>
</dbReference>
<dbReference type="Bgee" id="ENSNBRG00000000475">
    <property type="expression patterns" value="Expressed in zone of skin and 6 other cell types or tissues"/>
</dbReference>
<dbReference type="GO" id="GO:0006089">
    <property type="term" value="P:lactate metabolic process"/>
    <property type="evidence" value="ECO:0007669"/>
    <property type="project" value="TreeGrafter"/>
</dbReference>
<accession>A0A3Q4FY43</accession>
<protein>
    <submittedName>
        <fullName evidence="3">UEV and lactate/malate dehyrogenase domains</fullName>
    </submittedName>
</protein>
<reference evidence="3" key="2">
    <citation type="submission" date="2025-09" db="UniProtKB">
        <authorList>
            <consortium name="Ensembl"/>
        </authorList>
    </citation>
    <scope>IDENTIFICATION</scope>
</reference>
<dbReference type="Gene3D" id="3.10.110.10">
    <property type="entry name" value="Ubiquitin Conjugating Enzyme"/>
    <property type="match status" value="1"/>
</dbReference>
<dbReference type="Proteomes" id="UP000261580">
    <property type="component" value="Unassembled WGS sequence"/>
</dbReference>
<organism evidence="3 4">
    <name type="scientific">Neolamprologus brichardi</name>
    <name type="common">Fairy cichlid</name>
    <name type="synonym">Lamprologus brichardi</name>
    <dbReference type="NCBI Taxonomy" id="32507"/>
    <lineage>
        <taxon>Eukaryota</taxon>
        <taxon>Metazoa</taxon>
        <taxon>Chordata</taxon>
        <taxon>Craniata</taxon>
        <taxon>Vertebrata</taxon>
        <taxon>Euteleostomi</taxon>
        <taxon>Actinopterygii</taxon>
        <taxon>Neopterygii</taxon>
        <taxon>Teleostei</taxon>
        <taxon>Neoteleostei</taxon>
        <taxon>Acanthomorphata</taxon>
        <taxon>Ovalentaria</taxon>
        <taxon>Cichlomorphae</taxon>
        <taxon>Cichliformes</taxon>
        <taxon>Cichlidae</taxon>
        <taxon>African cichlids</taxon>
        <taxon>Pseudocrenilabrinae</taxon>
        <taxon>Lamprologini</taxon>
        <taxon>Neolamprologus</taxon>
    </lineage>
</organism>
<dbReference type="GeneTree" id="ENSGT00940000153903"/>
<dbReference type="SUPFAM" id="SSF54495">
    <property type="entry name" value="UBC-like"/>
    <property type="match status" value="1"/>
</dbReference>
<keyword evidence="1" id="KW-0472">Membrane</keyword>
<dbReference type="InterPro" id="IPR008883">
    <property type="entry name" value="UEV_N"/>
</dbReference>
<evidence type="ECO:0000259" key="2">
    <source>
        <dbReference type="PROSITE" id="PS51322"/>
    </source>
</evidence>
<dbReference type="PANTHER" id="PTHR43128:SF33">
    <property type="entry name" value="UBIQUITIN-CONJUGATING ENZYME E2 VARIANT 3"/>
    <property type="match status" value="1"/>
</dbReference>
<feature type="transmembrane region" description="Helical" evidence="1">
    <location>
        <begin position="117"/>
        <end position="135"/>
    </location>
</feature>
<evidence type="ECO:0000256" key="1">
    <source>
        <dbReference type="SAM" id="Phobius"/>
    </source>
</evidence>